<dbReference type="GO" id="GO:0004616">
    <property type="term" value="F:phosphogluconate dehydrogenase (decarboxylating) activity"/>
    <property type="evidence" value="ECO:0007669"/>
    <property type="project" value="InterPro"/>
</dbReference>
<comment type="similarity">
    <text evidence="1">Belongs to the 6-phosphogluconate dehydrogenase family.</text>
</comment>
<dbReference type="NCBIfam" id="TIGR00872">
    <property type="entry name" value="gnd_rel"/>
    <property type="match status" value="1"/>
</dbReference>
<dbReference type="OrthoDB" id="9804542at2"/>
<dbReference type="Pfam" id="PF00393">
    <property type="entry name" value="6PGD"/>
    <property type="match status" value="1"/>
</dbReference>
<dbReference type="SUPFAM" id="SSF48179">
    <property type="entry name" value="6-phosphogluconate dehydrogenase C-terminal domain-like"/>
    <property type="match status" value="1"/>
</dbReference>
<evidence type="ECO:0000256" key="3">
    <source>
        <dbReference type="ARBA" id="ARBA00023064"/>
    </source>
</evidence>
<dbReference type="InterPro" id="IPR013328">
    <property type="entry name" value="6PGD_dom2"/>
</dbReference>
<dbReference type="Proteomes" id="UP000318065">
    <property type="component" value="Chromosome"/>
</dbReference>
<dbReference type="InterPro" id="IPR008927">
    <property type="entry name" value="6-PGluconate_DH-like_C_sf"/>
</dbReference>
<dbReference type="GO" id="GO:0019521">
    <property type="term" value="P:D-gluconate metabolic process"/>
    <property type="evidence" value="ECO:0007669"/>
    <property type="project" value="UniProtKB-KW"/>
</dbReference>
<name>A0A510HKB5_9ACTN</name>
<dbReference type="Pfam" id="PF03446">
    <property type="entry name" value="NAD_binding_2"/>
    <property type="match status" value="1"/>
</dbReference>
<protein>
    <submittedName>
        <fullName evidence="5">6-phosphogluconate dehydrogenase</fullName>
    </submittedName>
</protein>
<gene>
    <name evidence="5" type="ORF">RxyAA322_23140</name>
</gene>
<dbReference type="AlphaFoldDB" id="A0A510HKB5"/>
<dbReference type="InterPro" id="IPR004849">
    <property type="entry name" value="6DGDH_YqeC"/>
</dbReference>
<dbReference type="InterPro" id="IPR006115">
    <property type="entry name" value="6PGDH_NADP-bd"/>
</dbReference>
<dbReference type="InterPro" id="IPR002204">
    <property type="entry name" value="3-OH-isobutyrate_DH-rel_CS"/>
</dbReference>
<dbReference type="PRINTS" id="PR00076">
    <property type="entry name" value="6PGDHDRGNASE"/>
</dbReference>
<dbReference type="InterPro" id="IPR006114">
    <property type="entry name" value="6PGDH_C"/>
</dbReference>
<dbReference type="PANTHER" id="PTHR11811">
    <property type="entry name" value="6-PHOSPHOGLUCONATE DEHYDROGENASE"/>
    <property type="match status" value="1"/>
</dbReference>
<keyword evidence="3" id="KW-0311">Gluconate utilization</keyword>
<evidence type="ECO:0000313" key="5">
    <source>
        <dbReference type="EMBL" id="BBL80460.1"/>
    </source>
</evidence>
<dbReference type="EMBL" id="AP019791">
    <property type="protein sequence ID" value="BBL80460.1"/>
    <property type="molecule type" value="Genomic_DNA"/>
</dbReference>
<sequence>MEIGIYGLGRMGANMVRRLLRSGEHRVVAGNRSPGPVDEAVGEGAEGAYSMQEMIEKLEPPRVVWSMVPAGDPTEKTLMGFAELAQEGDILIDGGNSYFRDSVRRAAALRERGLRFLDAGTSGGIWGLEVGYCLMVGGDRSAFEHVEPALRTLAPPDGYAYLGEAGAGHFAKMVHNGVEYAMLQAYAEGFEILKKSPYGYDLRALSSLWNHGSVVRSWLLELAERAFEKDADLESIRGYVEDSGEGRWTVLEAIEEDVPANAIAGALFARFASRQEDSFAMKVIAALRREFGGHAVKEAGPGGGG</sequence>
<dbReference type="Gene3D" id="3.40.50.720">
    <property type="entry name" value="NAD(P)-binding Rossmann-like Domain"/>
    <property type="match status" value="1"/>
</dbReference>
<dbReference type="Gene3D" id="1.10.1040.10">
    <property type="entry name" value="N-(1-d-carboxylethyl)-l-norvaline Dehydrogenase, domain 2"/>
    <property type="match status" value="1"/>
</dbReference>
<evidence type="ECO:0000256" key="1">
    <source>
        <dbReference type="ARBA" id="ARBA00008419"/>
    </source>
</evidence>
<dbReference type="SUPFAM" id="SSF51735">
    <property type="entry name" value="NAD(P)-binding Rossmann-fold domains"/>
    <property type="match status" value="1"/>
</dbReference>
<keyword evidence="6" id="KW-1185">Reference proteome</keyword>
<evidence type="ECO:0000313" key="6">
    <source>
        <dbReference type="Proteomes" id="UP000318065"/>
    </source>
</evidence>
<dbReference type="PROSITE" id="PS00895">
    <property type="entry name" value="3_HYDROXYISOBUT_DH"/>
    <property type="match status" value="1"/>
</dbReference>
<dbReference type="SMART" id="SM01350">
    <property type="entry name" value="6PGD"/>
    <property type="match status" value="1"/>
</dbReference>
<dbReference type="GO" id="GO:0050661">
    <property type="term" value="F:NADP binding"/>
    <property type="evidence" value="ECO:0007669"/>
    <property type="project" value="InterPro"/>
</dbReference>
<proteinExistence type="inferred from homology"/>
<reference evidence="5" key="1">
    <citation type="journal article" date="2019" name="Microbiol. Resour. Announc.">
        <title>Complete Genome Sequence of Rubrobacter xylanophilus Strain AA3-22, Isolated from Arima Onsen in Japan.</title>
        <authorList>
            <person name="Tomariguchi N."/>
            <person name="Miyazaki K."/>
        </authorList>
    </citation>
    <scope>NUCLEOTIDE SEQUENCE [LARGE SCALE GENOMIC DNA]</scope>
    <source>
        <strain evidence="5">AA3-22</strain>
    </source>
</reference>
<dbReference type="GO" id="GO:0006098">
    <property type="term" value="P:pentose-phosphate shunt"/>
    <property type="evidence" value="ECO:0007669"/>
    <property type="project" value="InterPro"/>
</dbReference>
<feature type="domain" description="6-phosphogluconate dehydrogenase C-terminal" evidence="4">
    <location>
        <begin position="168"/>
        <end position="295"/>
    </location>
</feature>
<dbReference type="PROSITE" id="PS00461">
    <property type="entry name" value="6PGD"/>
    <property type="match status" value="1"/>
</dbReference>
<evidence type="ECO:0000259" key="4">
    <source>
        <dbReference type="SMART" id="SM01350"/>
    </source>
</evidence>
<dbReference type="InterPro" id="IPR036291">
    <property type="entry name" value="NAD(P)-bd_dom_sf"/>
</dbReference>
<dbReference type="GO" id="GO:0016054">
    <property type="term" value="P:organic acid catabolic process"/>
    <property type="evidence" value="ECO:0007669"/>
    <property type="project" value="UniProtKB-ARBA"/>
</dbReference>
<dbReference type="NCBIfam" id="NF007161">
    <property type="entry name" value="PRK09599.1"/>
    <property type="match status" value="1"/>
</dbReference>
<evidence type="ECO:0000256" key="2">
    <source>
        <dbReference type="ARBA" id="ARBA00023002"/>
    </source>
</evidence>
<dbReference type="InterPro" id="IPR006183">
    <property type="entry name" value="Pgluconate_DH"/>
</dbReference>
<dbReference type="InterPro" id="IPR006184">
    <property type="entry name" value="6PGdom_BS"/>
</dbReference>
<dbReference type="RefSeq" id="WP_143528461.1">
    <property type="nucleotide sequence ID" value="NZ_AP019791.1"/>
</dbReference>
<keyword evidence="2" id="KW-0560">Oxidoreductase</keyword>
<organism evidence="5 6">
    <name type="scientific">Rubrobacter xylanophilus</name>
    <dbReference type="NCBI Taxonomy" id="49319"/>
    <lineage>
        <taxon>Bacteria</taxon>
        <taxon>Bacillati</taxon>
        <taxon>Actinomycetota</taxon>
        <taxon>Rubrobacteria</taxon>
        <taxon>Rubrobacterales</taxon>
        <taxon>Rubrobacteraceae</taxon>
        <taxon>Rubrobacter</taxon>
    </lineage>
</organism>
<accession>A0A510HKB5</accession>